<comment type="caution">
    <text evidence="2">The sequence shown here is derived from an EMBL/GenBank/DDBJ whole genome shotgun (WGS) entry which is preliminary data.</text>
</comment>
<dbReference type="EMBL" id="NJHN03000012">
    <property type="protein sequence ID" value="KAH9426160.1"/>
    <property type="molecule type" value="Genomic_DNA"/>
</dbReference>
<dbReference type="PANTHER" id="PTHR33964">
    <property type="entry name" value="RE45066P-RELATED"/>
    <property type="match status" value="1"/>
</dbReference>
<reference evidence="2 3" key="2">
    <citation type="journal article" date="2022" name="Mol. Biol. Evol.">
        <title>Comparative Genomics Reveals Insights into the Divergent Evolution of Astigmatic Mites and Household Pest Adaptations.</title>
        <authorList>
            <person name="Xiong Q."/>
            <person name="Wan A.T."/>
            <person name="Liu X."/>
            <person name="Fung C.S."/>
            <person name="Xiao X."/>
            <person name="Malainual N."/>
            <person name="Hou J."/>
            <person name="Wang L."/>
            <person name="Wang M."/>
            <person name="Yang K.Y."/>
            <person name="Cui Y."/>
            <person name="Leung E.L."/>
            <person name="Nong W."/>
            <person name="Shin S.K."/>
            <person name="Au S.W."/>
            <person name="Jeong K.Y."/>
            <person name="Chew F.T."/>
            <person name="Hui J.H."/>
            <person name="Leung T.F."/>
            <person name="Tungtrongchitr A."/>
            <person name="Zhong N."/>
            <person name="Liu Z."/>
            <person name="Tsui S.K."/>
        </authorList>
    </citation>
    <scope>NUCLEOTIDE SEQUENCE [LARGE SCALE GENOMIC DNA]</scope>
    <source>
        <strain evidence="2">Derp</strain>
    </source>
</reference>
<sequence length="292" mass="34702">MLSLIFFSFSLNNIVEKKMMLFFRRNSFWILLLSSTFIIEWFTIEQHISIITMAKRIKFCKLDHLIECFIEPGLYLSAQTNGTGIPRNSMDFEQFCFNQHDYGPYCVRKWFHHCGTRLHSILFERFYLKPFQNNLLQFCQSNGTLRNDFLEIAPCLIDKVKLSDDYRQRCIYRLQTSYEWISDQSKQLANITKFYRNTCCAYYDWEHCIMDMLMVECGQHSQRMFSAIIEYNSLSILNILCPREEYGFGKQHCNSSEFLAPNDYHPKGIHSNSIVSYLFSYYCPNVGYGIED</sequence>
<proteinExistence type="predicted"/>
<gene>
    <name evidence="2" type="ORF">DERP_007100</name>
</gene>
<reference evidence="2 3" key="1">
    <citation type="journal article" date="2018" name="J. Allergy Clin. Immunol.">
        <title>High-quality assembly of Dermatophagoides pteronyssinus genome and transcriptome reveals a wide range of novel allergens.</title>
        <authorList>
            <person name="Liu X.Y."/>
            <person name="Yang K.Y."/>
            <person name="Wang M.Q."/>
            <person name="Kwok J.S."/>
            <person name="Zeng X."/>
            <person name="Yang Z."/>
            <person name="Xiao X.J."/>
            <person name="Lau C.P."/>
            <person name="Li Y."/>
            <person name="Huang Z.M."/>
            <person name="Ba J.G."/>
            <person name="Yim A.K."/>
            <person name="Ouyang C.Y."/>
            <person name="Ngai S.M."/>
            <person name="Chan T.F."/>
            <person name="Leung E.L."/>
            <person name="Liu L."/>
            <person name="Liu Z.G."/>
            <person name="Tsui S.K."/>
        </authorList>
    </citation>
    <scope>NUCLEOTIDE SEQUENCE [LARGE SCALE GENOMIC DNA]</scope>
    <source>
        <strain evidence="2">Derp</strain>
    </source>
</reference>
<name>A0ABQ8JUQ8_DERPT</name>
<protein>
    <submittedName>
        <fullName evidence="2">Uncharacterized protein</fullName>
    </submittedName>
</protein>
<keyword evidence="1" id="KW-1133">Transmembrane helix</keyword>
<organism evidence="2 3">
    <name type="scientific">Dermatophagoides pteronyssinus</name>
    <name type="common">European house dust mite</name>
    <dbReference type="NCBI Taxonomy" id="6956"/>
    <lineage>
        <taxon>Eukaryota</taxon>
        <taxon>Metazoa</taxon>
        <taxon>Ecdysozoa</taxon>
        <taxon>Arthropoda</taxon>
        <taxon>Chelicerata</taxon>
        <taxon>Arachnida</taxon>
        <taxon>Acari</taxon>
        <taxon>Acariformes</taxon>
        <taxon>Sarcoptiformes</taxon>
        <taxon>Astigmata</taxon>
        <taxon>Psoroptidia</taxon>
        <taxon>Analgoidea</taxon>
        <taxon>Pyroglyphidae</taxon>
        <taxon>Dermatophagoidinae</taxon>
        <taxon>Dermatophagoides</taxon>
    </lineage>
</organism>
<dbReference type="Proteomes" id="UP000887458">
    <property type="component" value="Unassembled WGS sequence"/>
</dbReference>
<keyword evidence="3" id="KW-1185">Reference proteome</keyword>
<accession>A0ABQ8JUQ8</accession>
<feature type="transmembrane region" description="Helical" evidence="1">
    <location>
        <begin position="27"/>
        <end position="44"/>
    </location>
</feature>
<evidence type="ECO:0000313" key="2">
    <source>
        <dbReference type="EMBL" id="KAH9426160.1"/>
    </source>
</evidence>
<keyword evidence="1" id="KW-0812">Transmembrane</keyword>
<dbReference type="PANTHER" id="PTHR33964:SF1">
    <property type="entry name" value="RE45066P"/>
    <property type="match status" value="1"/>
</dbReference>
<keyword evidence="1" id="KW-0472">Membrane</keyword>
<evidence type="ECO:0000313" key="3">
    <source>
        <dbReference type="Proteomes" id="UP000887458"/>
    </source>
</evidence>
<evidence type="ECO:0000256" key="1">
    <source>
        <dbReference type="SAM" id="Phobius"/>
    </source>
</evidence>